<dbReference type="GO" id="GO:0007157">
    <property type="term" value="P:heterophilic cell-cell adhesion via plasma membrane cell adhesion molecules"/>
    <property type="evidence" value="ECO:0007669"/>
    <property type="project" value="UniProtKB-ARBA"/>
</dbReference>
<dbReference type="GO" id="GO:0005178">
    <property type="term" value="F:integrin binding"/>
    <property type="evidence" value="ECO:0007669"/>
    <property type="project" value="TreeGrafter"/>
</dbReference>
<comment type="similarity">
    <text evidence="2 17">Belongs to the integrin beta chain family.</text>
</comment>
<dbReference type="GO" id="GO:0033627">
    <property type="term" value="P:cell adhesion mediated by integrin"/>
    <property type="evidence" value="ECO:0007669"/>
    <property type="project" value="TreeGrafter"/>
</dbReference>
<evidence type="ECO:0000259" key="23">
    <source>
        <dbReference type="SMART" id="SM01242"/>
    </source>
</evidence>
<reference evidence="24" key="1">
    <citation type="journal article" date="2020" name="G3 (Bethesda)">
        <title>High-Quality Assemblies for Three Invasive Social Wasps from the &lt;i&gt;Vespula&lt;/i&gt; Genus.</title>
        <authorList>
            <person name="Harrop T.W.R."/>
            <person name="Guhlin J."/>
            <person name="McLaughlin G.M."/>
            <person name="Permina E."/>
            <person name="Stockwell P."/>
            <person name="Gilligan J."/>
            <person name="Le Lec M.F."/>
            <person name="Gruber M.A.M."/>
            <person name="Quinn O."/>
            <person name="Lovegrove M."/>
            <person name="Duncan E.J."/>
            <person name="Remnant E.J."/>
            <person name="Van Eeckhoven J."/>
            <person name="Graham B."/>
            <person name="Knapp R.A."/>
            <person name="Langford K.W."/>
            <person name="Kronenberg Z."/>
            <person name="Press M.O."/>
            <person name="Eacker S.M."/>
            <person name="Wilson-Rankin E.E."/>
            <person name="Purcell J."/>
            <person name="Lester P.J."/>
            <person name="Dearden P.K."/>
        </authorList>
    </citation>
    <scope>NUCLEOTIDE SEQUENCE</scope>
    <source>
        <strain evidence="24">Volc-1</strain>
    </source>
</reference>
<dbReference type="Pfam" id="PF07974">
    <property type="entry name" value="EGF_2"/>
    <property type="match status" value="1"/>
</dbReference>
<dbReference type="InterPro" id="IPR057243">
    <property type="entry name" value="Integrin_I-EGF_CS"/>
</dbReference>
<feature type="transmembrane region" description="Helical" evidence="19">
    <location>
        <begin position="890"/>
        <end position="912"/>
    </location>
</feature>
<feature type="signal peptide" evidence="20">
    <location>
        <begin position="1"/>
        <end position="21"/>
    </location>
</feature>
<dbReference type="InterPro" id="IPR032695">
    <property type="entry name" value="Integrin_dom_sf"/>
</dbReference>
<keyword evidence="8" id="KW-0677">Repeat</keyword>
<keyword evidence="15" id="KW-1015">Disulfide bond</keyword>
<feature type="domain" description="Integrin beta subunit tail" evidence="23">
    <location>
        <begin position="801"/>
        <end position="889"/>
    </location>
</feature>
<evidence type="ECO:0000259" key="22">
    <source>
        <dbReference type="SMART" id="SM01241"/>
    </source>
</evidence>
<dbReference type="Gene3D" id="3.40.50.410">
    <property type="entry name" value="von Willebrand factor, type A domain"/>
    <property type="match status" value="1"/>
</dbReference>
<dbReference type="Gene3D" id="1.20.5.100">
    <property type="entry name" value="Cytochrome c1, transmembrane anchor, C-terminal"/>
    <property type="match status" value="1"/>
</dbReference>
<keyword evidence="16" id="KW-0325">Glycoprotein</keyword>
<dbReference type="GO" id="GO:0005925">
    <property type="term" value="C:focal adhesion"/>
    <property type="evidence" value="ECO:0007669"/>
    <property type="project" value="TreeGrafter"/>
</dbReference>
<keyword evidence="3" id="KW-1003">Cell membrane</keyword>
<dbReference type="Gene3D" id="2.10.25.10">
    <property type="entry name" value="Laminin"/>
    <property type="match status" value="7"/>
</dbReference>
<evidence type="ECO:0000256" key="4">
    <source>
        <dbReference type="ARBA" id="ARBA00022536"/>
    </source>
</evidence>
<dbReference type="InterPro" id="IPR015812">
    <property type="entry name" value="Integrin_bsu"/>
</dbReference>
<evidence type="ECO:0000256" key="12">
    <source>
        <dbReference type="ARBA" id="ARBA00022989"/>
    </source>
</evidence>
<dbReference type="PROSITE" id="PS52047">
    <property type="entry name" value="I_EGF_2"/>
    <property type="match status" value="2"/>
</dbReference>
<dbReference type="SMART" id="SM00187">
    <property type="entry name" value="INB"/>
    <property type="match status" value="1"/>
</dbReference>
<keyword evidence="14 19" id="KW-0472">Membrane</keyword>
<keyword evidence="25" id="KW-1185">Reference proteome</keyword>
<feature type="chain" id="PRO_5032281911" description="Integrin beta" evidence="20">
    <location>
        <begin position="22"/>
        <end position="960"/>
    </location>
</feature>
<dbReference type="GO" id="GO:0009986">
    <property type="term" value="C:cell surface"/>
    <property type="evidence" value="ECO:0007669"/>
    <property type="project" value="TreeGrafter"/>
</dbReference>
<dbReference type="SMART" id="SM01242">
    <property type="entry name" value="Integrin_B_tail"/>
    <property type="match status" value="1"/>
</dbReference>
<evidence type="ECO:0000256" key="19">
    <source>
        <dbReference type="SAM" id="Phobius"/>
    </source>
</evidence>
<dbReference type="InterPro" id="IPR057073">
    <property type="entry name" value="EGF_integrin_2"/>
</dbReference>
<name>A0A834P1V3_VESPE</name>
<keyword evidence="12 19" id="KW-1133">Transmembrane helix</keyword>
<dbReference type="PRINTS" id="PR01186">
    <property type="entry name" value="INTEGRINB"/>
</dbReference>
<evidence type="ECO:0000256" key="7">
    <source>
        <dbReference type="ARBA" id="ARBA00022729"/>
    </source>
</evidence>
<keyword evidence="7 20" id="KW-0732">Signal</keyword>
<comment type="subcellular location">
    <subcellularLocation>
        <location evidence="1 17">Cell membrane</location>
        <topology evidence="1 17">Single-pass type I membrane protein</topology>
    </subcellularLocation>
</comment>
<evidence type="ECO:0000313" key="25">
    <source>
        <dbReference type="Proteomes" id="UP000600918"/>
    </source>
</evidence>
<feature type="domain" description="Integrin beta subunit cytoplasmic" evidence="22">
    <location>
        <begin position="913"/>
        <end position="959"/>
    </location>
</feature>
<dbReference type="Pfam" id="PF08725">
    <property type="entry name" value="Integrin_b_cyt"/>
    <property type="match status" value="1"/>
</dbReference>
<dbReference type="SMART" id="SM01241">
    <property type="entry name" value="Integrin_b_cyt"/>
    <property type="match status" value="1"/>
</dbReference>
<comment type="caution">
    <text evidence="24">The sequence shown here is derived from an EMBL/GenBank/DDBJ whole genome shotgun (WGS) entry which is preliminary data.</text>
</comment>
<dbReference type="EMBL" id="JACSDY010000006">
    <property type="protein sequence ID" value="KAF7425182.1"/>
    <property type="molecule type" value="Genomic_DNA"/>
</dbReference>
<protein>
    <recommendedName>
        <fullName evidence="17">Integrin beta</fullName>
    </recommendedName>
</protein>
<dbReference type="PROSITE" id="PS00243">
    <property type="entry name" value="I_EGF_1"/>
    <property type="match status" value="2"/>
</dbReference>
<dbReference type="InterPro" id="IPR012896">
    <property type="entry name" value="Integrin_bsu_tail"/>
</dbReference>
<evidence type="ECO:0000256" key="20">
    <source>
        <dbReference type="SAM" id="SignalP"/>
    </source>
</evidence>
<keyword evidence="13 17" id="KW-0401">Integrin</keyword>
<keyword evidence="18" id="KW-0175">Coiled coil</keyword>
<dbReference type="InterPro" id="IPR040622">
    <property type="entry name" value="EGF_integrin_1"/>
</dbReference>
<evidence type="ECO:0000256" key="3">
    <source>
        <dbReference type="ARBA" id="ARBA00022475"/>
    </source>
</evidence>
<dbReference type="PANTHER" id="PTHR10082:SF60">
    <property type="entry name" value="INTEGRIN BETA-PS"/>
    <property type="match status" value="1"/>
</dbReference>
<dbReference type="InterPro" id="IPR036465">
    <property type="entry name" value="vWFA_dom_sf"/>
</dbReference>
<dbReference type="GO" id="GO:0007229">
    <property type="term" value="P:integrin-mediated signaling pathway"/>
    <property type="evidence" value="ECO:0007669"/>
    <property type="project" value="UniProtKB-KW"/>
</dbReference>
<dbReference type="InterPro" id="IPR036349">
    <property type="entry name" value="Integrin_bsu_tail_dom_sf"/>
</dbReference>
<dbReference type="Pfam" id="PF23106">
    <property type="entry name" value="EGF_Teneurin"/>
    <property type="match status" value="1"/>
</dbReference>
<evidence type="ECO:0000256" key="14">
    <source>
        <dbReference type="ARBA" id="ARBA00023136"/>
    </source>
</evidence>
<dbReference type="FunFam" id="2.10.25.10:FF:000036">
    <property type="entry name" value="Integrin beta"/>
    <property type="match status" value="1"/>
</dbReference>
<organism evidence="24 25">
    <name type="scientific">Vespula pensylvanica</name>
    <name type="common">Western yellow jacket</name>
    <name type="synonym">Wasp</name>
    <dbReference type="NCBI Taxonomy" id="30213"/>
    <lineage>
        <taxon>Eukaryota</taxon>
        <taxon>Metazoa</taxon>
        <taxon>Ecdysozoa</taxon>
        <taxon>Arthropoda</taxon>
        <taxon>Hexapoda</taxon>
        <taxon>Insecta</taxon>
        <taxon>Pterygota</taxon>
        <taxon>Neoptera</taxon>
        <taxon>Endopterygota</taxon>
        <taxon>Hymenoptera</taxon>
        <taxon>Apocrita</taxon>
        <taxon>Aculeata</taxon>
        <taxon>Vespoidea</taxon>
        <taxon>Vespidae</taxon>
        <taxon>Vespinae</taxon>
        <taxon>Vespula</taxon>
    </lineage>
</organism>
<evidence type="ECO:0000256" key="16">
    <source>
        <dbReference type="ARBA" id="ARBA00023180"/>
    </source>
</evidence>
<dbReference type="PANTHER" id="PTHR10082">
    <property type="entry name" value="INTEGRIN BETA SUBUNIT"/>
    <property type="match status" value="1"/>
</dbReference>
<dbReference type="GO" id="GO:0046872">
    <property type="term" value="F:metal ion binding"/>
    <property type="evidence" value="ECO:0007669"/>
    <property type="project" value="UniProtKB-KW"/>
</dbReference>
<dbReference type="Pfam" id="PF18372">
    <property type="entry name" value="I-EGF_1"/>
    <property type="match status" value="1"/>
</dbReference>
<dbReference type="Proteomes" id="UP000600918">
    <property type="component" value="Unassembled WGS sequence"/>
</dbReference>
<evidence type="ECO:0000256" key="2">
    <source>
        <dbReference type="ARBA" id="ARBA00007449"/>
    </source>
</evidence>
<dbReference type="Gene3D" id="2.60.40.1510">
    <property type="entry name" value="ntegrin, alpha v. Chain A, domain 3"/>
    <property type="match status" value="1"/>
</dbReference>
<evidence type="ECO:0000256" key="1">
    <source>
        <dbReference type="ARBA" id="ARBA00004251"/>
    </source>
</evidence>
<dbReference type="InterPro" id="IPR002369">
    <property type="entry name" value="Integrin_bsu_VWA"/>
</dbReference>
<feature type="domain" description="Integrin beta subunit VWA" evidence="21">
    <location>
        <begin position="177"/>
        <end position="610"/>
    </location>
</feature>
<evidence type="ECO:0000256" key="6">
    <source>
        <dbReference type="ARBA" id="ARBA00022723"/>
    </source>
</evidence>
<evidence type="ECO:0000256" key="15">
    <source>
        <dbReference type="ARBA" id="ARBA00023157"/>
    </source>
</evidence>
<keyword evidence="5 17" id="KW-0812">Transmembrane</keyword>
<dbReference type="SUPFAM" id="SSF69179">
    <property type="entry name" value="Integrin domains"/>
    <property type="match status" value="1"/>
</dbReference>
<evidence type="ECO:0000259" key="21">
    <source>
        <dbReference type="SMART" id="SM00187"/>
    </source>
</evidence>
<dbReference type="GO" id="GO:0016477">
    <property type="term" value="P:cell migration"/>
    <property type="evidence" value="ECO:0007669"/>
    <property type="project" value="TreeGrafter"/>
</dbReference>
<dbReference type="AlphaFoldDB" id="A0A834P1V3"/>
<sequence>MLRKLLLSLEIFLLILFYCWAQDDPCTARAPKKLSNAIDDCRADNATAKVCNNRGQCICGFCECFYRADPTEKIYGKYCECDNFSCDRVNSRLCNGHGICACGTCHCSSGWTGAGCDCNTSTSGCIDPENSDGLCNGHGDCVCGECNCREDQDGKYTGKYLSAEQKDPDSLCASQETCGKCLQTSKCVWCSTNAFGMNGQIVRCVTRDKFQREGNLWCKRSDVIDIANTMTILENLPLSSSKGQNPIQLQPQRIKLRLRRDEEHRIILKYSQAEDYPVDLYYLMDLSATMEKYKEKLSELALKLEEAMRKLTSNFLLGFGSFVDKVVLPMSNTHPKWLENPCYTGSRSLKFCAPSYGFKHELSLTDNVTLFKVKVMESPVSANLDLPEGSLDALMQAIVCTNEIGWREKARHLLVLSTDASYHIAGDGKLAGIVEPNDCQCHLDEEGYYTHSLLQDYPSIAQIHKKSREHNVNIIFASPRKKHTRVYKIYQNLSEIISGSSIDTMEGKGQNIVALISRQYEQLVSSVSMMDNKPSFIDVKYYSRCLNATEKLMEWHECGGLRVGNVIEFEIVLKAFECPTNLAERQQILQIRPRGINESLIVEIEIICDCPCERKENTELNSSECRERGTLTCGICSCNEGFYGKQCECEGHEFGLGSQNVTEDCKASNTSTEICSGHGACKCGVCNCAKRQNPQEVFYGKYCECDNFSCKRSGEEVCGKHGKCECGRCNCRPGFSGETCDCKETNSTCIPPSRENAEKSLTICSGRGDCICGKCHCHEKDKIRYSGNFCEECPNCPGQRCEELKDCVECMAYGTGPLAKNGTCDCSYQIDIVDVVKEDPENDYKSDAHFCRTDGDQGCFFVFKYEYVGKDNTIKILAQKERECPVPIDVLAVSLGVVLSTIFLGLLIILLWKIYTMIHDKREFEKFQRECILARWDRGDNPLYKQATSTFNNPTFSENM</sequence>
<dbReference type="FunFam" id="3.40.50.410:FF:000002">
    <property type="entry name" value="Integrin beta"/>
    <property type="match status" value="1"/>
</dbReference>
<dbReference type="SUPFAM" id="SSF103575">
    <property type="entry name" value="Plexin repeat"/>
    <property type="match status" value="1"/>
</dbReference>
<evidence type="ECO:0000256" key="13">
    <source>
        <dbReference type="ARBA" id="ARBA00023037"/>
    </source>
</evidence>
<dbReference type="GO" id="GO:0007160">
    <property type="term" value="P:cell-matrix adhesion"/>
    <property type="evidence" value="ECO:0007669"/>
    <property type="project" value="TreeGrafter"/>
</dbReference>
<evidence type="ECO:0000256" key="18">
    <source>
        <dbReference type="SAM" id="Coils"/>
    </source>
</evidence>
<dbReference type="Pfam" id="PF00362">
    <property type="entry name" value="Integrin_beta"/>
    <property type="match status" value="1"/>
</dbReference>
<evidence type="ECO:0000256" key="8">
    <source>
        <dbReference type="ARBA" id="ARBA00022737"/>
    </source>
</evidence>
<evidence type="ECO:0000313" key="24">
    <source>
        <dbReference type="EMBL" id="KAF7425182.1"/>
    </source>
</evidence>
<keyword evidence="4" id="KW-0245">EGF-like domain</keyword>
<accession>A0A834P1V3</accession>
<gene>
    <name evidence="24" type="ORF">H0235_007620</name>
</gene>
<evidence type="ECO:0000256" key="17">
    <source>
        <dbReference type="RuleBase" id="RU000633"/>
    </source>
</evidence>
<dbReference type="SUPFAM" id="SSF69687">
    <property type="entry name" value="Integrin beta tail domain"/>
    <property type="match status" value="1"/>
</dbReference>
<dbReference type="FunFam" id="2.10.25.10:FF:000155">
    <property type="entry name" value="Integrin beta"/>
    <property type="match status" value="1"/>
</dbReference>
<keyword evidence="10" id="KW-0460">Magnesium</keyword>
<keyword evidence="6" id="KW-0479">Metal-binding</keyword>
<keyword evidence="11 17" id="KW-0130">Cell adhesion</keyword>
<keyword evidence="9" id="KW-0106">Calcium</keyword>
<proteinExistence type="inferred from homology"/>
<evidence type="ECO:0000256" key="11">
    <source>
        <dbReference type="ARBA" id="ARBA00022889"/>
    </source>
</evidence>
<feature type="coiled-coil region" evidence="18">
    <location>
        <begin position="283"/>
        <end position="314"/>
    </location>
</feature>
<dbReference type="InterPro" id="IPR013111">
    <property type="entry name" value="EGF_extracell"/>
</dbReference>
<evidence type="ECO:0000256" key="9">
    <source>
        <dbReference type="ARBA" id="ARBA00022837"/>
    </source>
</evidence>
<dbReference type="Pfam" id="PF23105">
    <property type="entry name" value="EGF_integrin"/>
    <property type="match status" value="4"/>
</dbReference>
<evidence type="ECO:0000256" key="10">
    <source>
        <dbReference type="ARBA" id="ARBA00022842"/>
    </source>
</evidence>
<dbReference type="SUPFAM" id="SSF53300">
    <property type="entry name" value="vWA-like"/>
    <property type="match status" value="1"/>
</dbReference>
<dbReference type="SUPFAM" id="SSF57196">
    <property type="entry name" value="EGF/Laminin"/>
    <property type="match status" value="3"/>
</dbReference>
<dbReference type="InterPro" id="IPR014836">
    <property type="entry name" value="Integrin_bsu_cyt_dom"/>
</dbReference>
<evidence type="ECO:0000256" key="5">
    <source>
        <dbReference type="ARBA" id="ARBA00022692"/>
    </source>
</evidence>
<dbReference type="GO" id="GO:0008305">
    <property type="term" value="C:integrin complex"/>
    <property type="evidence" value="ECO:0007669"/>
    <property type="project" value="TreeGrafter"/>
</dbReference>